<dbReference type="Proteomes" id="UP001443914">
    <property type="component" value="Unassembled WGS sequence"/>
</dbReference>
<sequence>MMKEIKISSTTPQFFTCPISLELFNDPVTLCTGQTYDRFCIEKWFAAGNLTCPVTMQKLHDFSFVPNHTLNQLIHQWRINHDYDHDYHDYYDCYVSLSTFKHVLQSKDCSFEQKIEVLEKLGILSDDLCRKNGLIEMGFLSILMGLIFGEEISEEMMEFVEKSIDFALKLIPFCCMNDLNLLIEDSMFENFKKLFKNGNFMVQIKLCNLIELIFTSLSSPSSSSNSTLAKKIANDIELIQTLIRLLLDYRHNYDVSKASIKAILTIISSSNESSYRENMVKQGLIEALVKYISEIEGKETKSEQNATKALEIMLELESARRAFLTNGVKSGLKALVKMVFRVLGDDECSESAVNCLMTLCYVSEEVREEAISGGVLTQLLLLLQSQCSGRVKTRARVLLKLLRTMWVKDPIHV</sequence>
<dbReference type="InterPro" id="IPR058678">
    <property type="entry name" value="ARM_PUB"/>
</dbReference>
<evidence type="ECO:0000256" key="2">
    <source>
        <dbReference type="ARBA" id="ARBA00004906"/>
    </source>
</evidence>
<dbReference type="SMART" id="SM00504">
    <property type="entry name" value="Ubox"/>
    <property type="match status" value="1"/>
</dbReference>
<name>A0AAW1K5M6_SAPOF</name>
<dbReference type="PROSITE" id="PS51698">
    <property type="entry name" value="U_BOX"/>
    <property type="match status" value="1"/>
</dbReference>
<keyword evidence="3 5" id="KW-0808">Transferase</keyword>
<dbReference type="Pfam" id="PF25598">
    <property type="entry name" value="ARM_PUB"/>
    <property type="match status" value="1"/>
</dbReference>
<feature type="domain" description="U-box" evidence="6">
    <location>
        <begin position="10"/>
        <end position="84"/>
    </location>
</feature>
<dbReference type="InterPro" id="IPR045185">
    <property type="entry name" value="PUB22/23/24-like"/>
</dbReference>
<protein>
    <recommendedName>
        <fullName evidence="5 6">U-box domain-containing protein</fullName>
        <ecNumber evidence="5">2.3.2.27</ecNumber>
    </recommendedName>
    <alternativeName>
        <fullName evidence="5">RING-type E3 ubiquitin transferase PUB</fullName>
    </alternativeName>
</protein>
<organism evidence="7 8">
    <name type="scientific">Saponaria officinalis</name>
    <name type="common">Common soapwort</name>
    <name type="synonym">Lychnis saponaria</name>
    <dbReference type="NCBI Taxonomy" id="3572"/>
    <lineage>
        <taxon>Eukaryota</taxon>
        <taxon>Viridiplantae</taxon>
        <taxon>Streptophyta</taxon>
        <taxon>Embryophyta</taxon>
        <taxon>Tracheophyta</taxon>
        <taxon>Spermatophyta</taxon>
        <taxon>Magnoliopsida</taxon>
        <taxon>eudicotyledons</taxon>
        <taxon>Gunneridae</taxon>
        <taxon>Pentapetalae</taxon>
        <taxon>Caryophyllales</taxon>
        <taxon>Caryophyllaceae</taxon>
        <taxon>Caryophylleae</taxon>
        <taxon>Saponaria</taxon>
    </lineage>
</organism>
<dbReference type="GO" id="GO:0061630">
    <property type="term" value="F:ubiquitin protein ligase activity"/>
    <property type="evidence" value="ECO:0007669"/>
    <property type="project" value="UniProtKB-UniRule"/>
</dbReference>
<dbReference type="PANTHER" id="PTHR22849:SF103">
    <property type="entry name" value="U-BOX DOMAIN-CONTAINING PROTEIN"/>
    <property type="match status" value="1"/>
</dbReference>
<evidence type="ECO:0000256" key="3">
    <source>
        <dbReference type="ARBA" id="ARBA00022679"/>
    </source>
</evidence>
<comment type="pathway">
    <text evidence="2 5">Protein modification; protein ubiquitination.</text>
</comment>
<evidence type="ECO:0000256" key="5">
    <source>
        <dbReference type="RuleBase" id="RU369093"/>
    </source>
</evidence>
<dbReference type="Gene3D" id="1.25.10.10">
    <property type="entry name" value="Leucine-rich Repeat Variant"/>
    <property type="match status" value="1"/>
</dbReference>
<proteinExistence type="predicted"/>
<dbReference type="CDD" id="cd16664">
    <property type="entry name" value="RING-Ubox_PUB"/>
    <property type="match status" value="1"/>
</dbReference>
<gene>
    <name evidence="7" type="ORF">RND81_06G015500</name>
</gene>
<dbReference type="AlphaFoldDB" id="A0AAW1K5M6"/>
<dbReference type="Pfam" id="PF04564">
    <property type="entry name" value="U-box"/>
    <property type="match status" value="1"/>
</dbReference>
<evidence type="ECO:0000313" key="7">
    <source>
        <dbReference type="EMBL" id="KAK9713260.1"/>
    </source>
</evidence>
<dbReference type="FunFam" id="3.30.40.10:FF:000442">
    <property type="entry name" value="RING-type E3 ubiquitin transferase"/>
    <property type="match status" value="1"/>
</dbReference>
<dbReference type="GO" id="GO:0016567">
    <property type="term" value="P:protein ubiquitination"/>
    <property type="evidence" value="ECO:0007669"/>
    <property type="project" value="UniProtKB-UniRule"/>
</dbReference>
<dbReference type="SUPFAM" id="SSF57850">
    <property type="entry name" value="RING/U-box"/>
    <property type="match status" value="1"/>
</dbReference>
<dbReference type="PANTHER" id="PTHR22849">
    <property type="entry name" value="WDSAM1 PROTEIN"/>
    <property type="match status" value="1"/>
</dbReference>
<comment type="function">
    <text evidence="5">Functions as an E3 ubiquitin ligase.</text>
</comment>
<dbReference type="InterPro" id="IPR013083">
    <property type="entry name" value="Znf_RING/FYVE/PHD"/>
</dbReference>
<comment type="caution">
    <text evidence="7">The sequence shown here is derived from an EMBL/GenBank/DDBJ whole genome shotgun (WGS) entry which is preliminary data.</text>
</comment>
<keyword evidence="4 5" id="KW-0833">Ubl conjugation pathway</keyword>
<dbReference type="InterPro" id="IPR045210">
    <property type="entry name" value="RING-Ubox_PUB"/>
</dbReference>
<evidence type="ECO:0000259" key="6">
    <source>
        <dbReference type="PROSITE" id="PS51698"/>
    </source>
</evidence>
<accession>A0AAW1K5M6</accession>
<reference evidence="7" key="1">
    <citation type="submission" date="2024-03" db="EMBL/GenBank/DDBJ databases">
        <title>WGS assembly of Saponaria officinalis var. Norfolk2.</title>
        <authorList>
            <person name="Jenkins J."/>
            <person name="Shu S."/>
            <person name="Grimwood J."/>
            <person name="Barry K."/>
            <person name="Goodstein D."/>
            <person name="Schmutz J."/>
            <person name="Leebens-Mack J."/>
            <person name="Osbourn A."/>
        </authorList>
    </citation>
    <scope>NUCLEOTIDE SEQUENCE [LARGE SCALE GENOMIC DNA]</scope>
    <source>
        <strain evidence="7">JIC</strain>
    </source>
</reference>
<dbReference type="EMBL" id="JBDFQZ010000006">
    <property type="protein sequence ID" value="KAK9713260.1"/>
    <property type="molecule type" value="Genomic_DNA"/>
</dbReference>
<dbReference type="EC" id="2.3.2.27" evidence="5"/>
<evidence type="ECO:0000313" key="8">
    <source>
        <dbReference type="Proteomes" id="UP001443914"/>
    </source>
</evidence>
<dbReference type="Gene3D" id="3.30.40.10">
    <property type="entry name" value="Zinc/RING finger domain, C3HC4 (zinc finger)"/>
    <property type="match status" value="1"/>
</dbReference>
<keyword evidence="8" id="KW-1185">Reference proteome</keyword>
<comment type="catalytic activity">
    <reaction evidence="1 5">
        <text>S-ubiquitinyl-[E2 ubiquitin-conjugating enzyme]-L-cysteine + [acceptor protein]-L-lysine = [E2 ubiquitin-conjugating enzyme]-L-cysteine + N(6)-ubiquitinyl-[acceptor protein]-L-lysine.</text>
        <dbReference type="EC" id="2.3.2.27"/>
    </reaction>
</comment>
<evidence type="ECO:0000256" key="4">
    <source>
        <dbReference type="ARBA" id="ARBA00022786"/>
    </source>
</evidence>
<dbReference type="InterPro" id="IPR003613">
    <property type="entry name" value="Ubox_domain"/>
</dbReference>
<evidence type="ECO:0000256" key="1">
    <source>
        <dbReference type="ARBA" id="ARBA00000900"/>
    </source>
</evidence>
<dbReference type="InterPro" id="IPR016024">
    <property type="entry name" value="ARM-type_fold"/>
</dbReference>
<dbReference type="InterPro" id="IPR011989">
    <property type="entry name" value="ARM-like"/>
</dbReference>
<dbReference type="SUPFAM" id="SSF48371">
    <property type="entry name" value="ARM repeat"/>
    <property type="match status" value="1"/>
</dbReference>